<dbReference type="Gene3D" id="2.40.240.50">
    <property type="entry name" value="Barwin-like endoglucanases"/>
    <property type="match status" value="1"/>
</dbReference>
<keyword evidence="4" id="KW-0961">Cell wall biogenesis/degradation</keyword>
<keyword evidence="3" id="KW-0456">Lyase</keyword>
<feature type="domain" description="Lytic transglycosylase MltA" evidence="6">
    <location>
        <begin position="43"/>
        <end position="201"/>
    </location>
</feature>
<dbReference type="InterPro" id="IPR010611">
    <property type="entry name" value="3D_dom"/>
</dbReference>
<dbReference type="EMBL" id="CP158568">
    <property type="protein sequence ID" value="XBY46945.1"/>
    <property type="molecule type" value="Genomic_DNA"/>
</dbReference>
<evidence type="ECO:0000256" key="3">
    <source>
        <dbReference type="ARBA" id="ARBA00023239"/>
    </source>
</evidence>
<sequence length="308" mass="33387">MGAAARAAGPLDRVAARAFFERHFEPVVQSRAAPFLTGYYEPVLAGSRERTARFTVPVYRRPDDLVEVDAATRPTDLDPALSFARREPGGRLVEHPDRPAIEAGALDGRNLELAFVEDLVDAFFVHVQGSARIDLQDGGTLRIAFDGKTGHPYTSIGRRLADLGLAGTEPLTADRLRAWLKADRDAGRALMRENRSYIFFRELPELDPALGAIAAAGAPLTPGRSLAVDRTEHTFRTPIYLAGRLPLGPEGEEVAFERLMIAQDTGSAIVGPARGDIFVGCGEAAGMVAGRIRHRPTAFVLLRPRETA</sequence>
<dbReference type="Pfam" id="PF06725">
    <property type="entry name" value="3D"/>
    <property type="match status" value="1"/>
</dbReference>
<evidence type="ECO:0000256" key="2">
    <source>
        <dbReference type="ARBA" id="ARBA00012587"/>
    </source>
</evidence>
<evidence type="ECO:0000313" key="7">
    <source>
        <dbReference type="EMBL" id="XBY46945.1"/>
    </source>
</evidence>
<dbReference type="SMART" id="SM00925">
    <property type="entry name" value="MltA"/>
    <property type="match status" value="1"/>
</dbReference>
<evidence type="ECO:0000259" key="6">
    <source>
        <dbReference type="SMART" id="SM00925"/>
    </source>
</evidence>
<dbReference type="CDD" id="cd14485">
    <property type="entry name" value="mltA_like_LT_A"/>
    <property type="match status" value="1"/>
</dbReference>
<dbReference type="KEGG" id="mflg:ABS361_18750"/>
<dbReference type="AlphaFoldDB" id="A0AAU7XGH6"/>
<proteinExistence type="predicted"/>
<evidence type="ECO:0000256" key="5">
    <source>
        <dbReference type="ARBA" id="ARBA00030918"/>
    </source>
</evidence>
<dbReference type="SUPFAM" id="SSF50685">
    <property type="entry name" value="Barwin-like endoglucanases"/>
    <property type="match status" value="1"/>
</dbReference>
<dbReference type="GO" id="GO:0071555">
    <property type="term" value="P:cell wall organization"/>
    <property type="evidence" value="ECO:0007669"/>
    <property type="project" value="UniProtKB-KW"/>
</dbReference>
<evidence type="ECO:0000256" key="4">
    <source>
        <dbReference type="ARBA" id="ARBA00023316"/>
    </source>
</evidence>
<reference evidence="7" key="1">
    <citation type="submission" date="2024-06" db="EMBL/GenBank/DDBJ databases">
        <title>Methylostella associata gen. nov., sp. nov., a novel Ancalomicrobiaceae-affiliated facultatively methylotrophic bacteria that feed on methanotrophs of the genus Methylococcus.</title>
        <authorList>
            <person name="Saltykova V."/>
            <person name="Danilova O.V."/>
            <person name="Oshkin I.Y."/>
            <person name="Belova S.E."/>
            <person name="Pimenov N.V."/>
            <person name="Dedysh S.N."/>
        </authorList>
    </citation>
    <scope>NUCLEOTIDE SEQUENCE</scope>
    <source>
        <strain evidence="7">S20</strain>
    </source>
</reference>
<dbReference type="InterPro" id="IPR036908">
    <property type="entry name" value="RlpA-like_sf"/>
</dbReference>
<accession>A0AAU7XGH6</accession>
<dbReference type="InterPro" id="IPR026044">
    <property type="entry name" value="MltA"/>
</dbReference>
<dbReference type="PANTHER" id="PTHR30124:SF0">
    <property type="entry name" value="MEMBRANE-BOUND LYTIC MUREIN TRANSGLYCOSYLASE A"/>
    <property type="match status" value="1"/>
</dbReference>
<dbReference type="PANTHER" id="PTHR30124">
    <property type="entry name" value="MEMBRANE-BOUND LYTIC MUREIN TRANSGLYCOSYLASE A"/>
    <property type="match status" value="1"/>
</dbReference>
<gene>
    <name evidence="7" type="ORF">ABS361_18750</name>
</gene>
<dbReference type="CDD" id="cd14668">
    <property type="entry name" value="mlta_B"/>
    <property type="match status" value="1"/>
</dbReference>
<comment type="catalytic activity">
    <reaction evidence="1">
        <text>Exolytic cleavage of the (1-&gt;4)-beta-glycosidic linkage between N-acetylmuramic acid (MurNAc) and N-acetylglucosamine (GlcNAc) residues in peptidoglycan, from either the reducing or the non-reducing ends of the peptidoglycan chains, with concomitant formation of a 1,6-anhydrobond in the MurNAc residue.</text>
        <dbReference type="EC" id="4.2.2.n1"/>
    </reaction>
</comment>
<dbReference type="Pfam" id="PF03562">
    <property type="entry name" value="MltA"/>
    <property type="match status" value="1"/>
</dbReference>
<dbReference type="GO" id="GO:0009253">
    <property type="term" value="P:peptidoglycan catabolic process"/>
    <property type="evidence" value="ECO:0007669"/>
    <property type="project" value="TreeGrafter"/>
</dbReference>
<dbReference type="GO" id="GO:0004553">
    <property type="term" value="F:hydrolase activity, hydrolyzing O-glycosyl compounds"/>
    <property type="evidence" value="ECO:0007669"/>
    <property type="project" value="InterPro"/>
</dbReference>
<dbReference type="EC" id="4.2.2.n1" evidence="2"/>
<dbReference type="GO" id="GO:0008933">
    <property type="term" value="F:peptidoglycan lytic transglycosylase activity"/>
    <property type="evidence" value="ECO:0007669"/>
    <property type="project" value="TreeGrafter"/>
</dbReference>
<dbReference type="PIRSF" id="PIRSF019422">
    <property type="entry name" value="MltA"/>
    <property type="match status" value="1"/>
</dbReference>
<dbReference type="Gene3D" id="2.40.40.10">
    <property type="entry name" value="RlpA-like domain"/>
    <property type="match status" value="1"/>
</dbReference>
<dbReference type="GO" id="GO:0009254">
    <property type="term" value="P:peptidoglycan turnover"/>
    <property type="evidence" value="ECO:0007669"/>
    <property type="project" value="InterPro"/>
</dbReference>
<dbReference type="InterPro" id="IPR005300">
    <property type="entry name" value="MltA_B"/>
</dbReference>
<evidence type="ECO:0000256" key="1">
    <source>
        <dbReference type="ARBA" id="ARBA00001420"/>
    </source>
</evidence>
<dbReference type="GO" id="GO:0019867">
    <property type="term" value="C:outer membrane"/>
    <property type="evidence" value="ECO:0007669"/>
    <property type="project" value="InterPro"/>
</dbReference>
<name>A0AAU7XGH6_9HYPH</name>
<organism evidence="7">
    <name type="scientific">Methyloraptor flagellatus</name>
    <dbReference type="NCBI Taxonomy" id="3162530"/>
    <lineage>
        <taxon>Bacteria</taxon>
        <taxon>Pseudomonadati</taxon>
        <taxon>Pseudomonadota</taxon>
        <taxon>Alphaproteobacteria</taxon>
        <taxon>Hyphomicrobiales</taxon>
        <taxon>Ancalomicrobiaceae</taxon>
        <taxon>Methyloraptor</taxon>
    </lineage>
</organism>
<protein>
    <recommendedName>
        <fullName evidence="2">peptidoglycan lytic exotransglycosylase</fullName>
        <ecNumber evidence="2">4.2.2.n1</ecNumber>
    </recommendedName>
    <alternativeName>
        <fullName evidence="5">Murein hydrolase A</fullName>
    </alternativeName>
</protein>